<evidence type="ECO:0000256" key="1">
    <source>
        <dbReference type="SAM" id="MobiDB-lite"/>
    </source>
</evidence>
<organism evidence="2 3">
    <name type="scientific">Ensifer oleiphilus</name>
    <dbReference type="NCBI Taxonomy" id="2742698"/>
    <lineage>
        <taxon>Bacteria</taxon>
        <taxon>Pseudomonadati</taxon>
        <taxon>Pseudomonadota</taxon>
        <taxon>Alphaproteobacteria</taxon>
        <taxon>Hyphomicrobiales</taxon>
        <taxon>Rhizobiaceae</taxon>
        <taxon>Sinorhizobium/Ensifer group</taxon>
        <taxon>Ensifer</taxon>
    </lineage>
</organism>
<feature type="region of interest" description="Disordered" evidence="1">
    <location>
        <begin position="545"/>
        <end position="566"/>
    </location>
</feature>
<dbReference type="AlphaFoldDB" id="A0A7Y6UME9"/>
<sequence length="566" mass="62674">MCAPEGIRAQLTRILDSRDFDATARTRNFLTYIVEETIAGRAERIKAYTIATIVFGRDATFDAHSDPIVRIEAGHLRRALERYYLTAGVSDAMIISVPKGSYVPNFETRELPRLAAPADKHSSWRSMIPIALLSLATVIVSSWLLVEWMGGDRRPKAPAIPHLLVKPFDDLTNAGNSRAIALGLTREIIGQIAKFKDIVAIEGDAPVGTTVPTDDQRYILAGDVEMADNQFRLRARVINGTDNSVIWAKSYDGDLKASKLIAVEGEIARQVATTLAQPYGIIFQADTFQQPRNAPDDWQAYACTLSYYAYRASLDAKTHPIVRKCLEDAVQRFPTYASAWALLSQTYVDEIRFRYPVDPSSSPASIDRALAAARKAVELDPENIRALQSEMFALYFNGDVEAALKVGELALSINPNDTELVGEYGYRLALSGNWSRGCGMVEETRRRNPGPLAYYESALALCSYFRGDFREAAMWIAKTPTQANPNYHLIAAAIFAESGQTRDMVREREWLLTNAPKLVANLRSEIAVRVVRPADVERLLSSLQKAGVAQPSDGHPLASRLMTTEP</sequence>
<keyword evidence="3" id="KW-1185">Reference proteome</keyword>
<dbReference type="SUPFAM" id="SSF48452">
    <property type="entry name" value="TPR-like"/>
    <property type="match status" value="1"/>
</dbReference>
<dbReference type="Proteomes" id="UP000520198">
    <property type="component" value="Unassembled WGS sequence"/>
</dbReference>
<dbReference type="Gene3D" id="1.25.40.10">
    <property type="entry name" value="Tetratricopeptide repeat domain"/>
    <property type="match status" value="1"/>
</dbReference>
<evidence type="ECO:0000313" key="2">
    <source>
        <dbReference type="EMBL" id="NVD39075.1"/>
    </source>
</evidence>
<evidence type="ECO:0008006" key="4">
    <source>
        <dbReference type="Google" id="ProtNLM"/>
    </source>
</evidence>
<dbReference type="EMBL" id="JABWDU010000002">
    <property type="protein sequence ID" value="NVD39075.1"/>
    <property type="molecule type" value="Genomic_DNA"/>
</dbReference>
<evidence type="ECO:0000313" key="3">
    <source>
        <dbReference type="Proteomes" id="UP000520198"/>
    </source>
</evidence>
<comment type="caution">
    <text evidence="2">The sequence shown here is derived from an EMBL/GenBank/DDBJ whole genome shotgun (WGS) entry which is preliminary data.</text>
</comment>
<protein>
    <recommendedName>
        <fullName evidence="4">Adenylate cyclase</fullName>
    </recommendedName>
</protein>
<dbReference type="InterPro" id="IPR011990">
    <property type="entry name" value="TPR-like_helical_dom_sf"/>
</dbReference>
<gene>
    <name evidence="2" type="ORF">HT585_09435</name>
</gene>
<name>A0A7Y6UME9_9HYPH</name>
<proteinExistence type="predicted"/>
<reference evidence="2 3" key="1">
    <citation type="submission" date="2020-06" db="EMBL/GenBank/DDBJ databases">
        <authorList>
            <person name="Grouzdev D.S."/>
        </authorList>
    </citation>
    <scope>NUCLEOTIDE SEQUENCE [LARGE SCALE GENOMIC DNA]</scope>
    <source>
        <strain evidence="2 3">HO-A22</strain>
    </source>
</reference>
<accession>A0A7Y6UME9</accession>